<dbReference type="EnsemblMetazoa" id="AEPI003529-RA">
    <property type="protein sequence ID" value="AEPI003529-PA"/>
    <property type="gene ID" value="AEPI003529"/>
</dbReference>
<protein>
    <recommendedName>
        <fullName evidence="1">WAP domain-containing protein</fullName>
    </recommendedName>
</protein>
<dbReference type="AlphaFoldDB" id="A0A182P9C4"/>
<reference evidence="3" key="1">
    <citation type="submission" date="2013-03" db="EMBL/GenBank/DDBJ databases">
        <title>The Genome Sequence of Anopheles epiroticus epiroticus2.</title>
        <authorList>
            <consortium name="The Broad Institute Genomics Platform"/>
            <person name="Neafsey D.E."/>
            <person name="Howell P."/>
            <person name="Walker B."/>
            <person name="Young S.K."/>
            <person name="Zeng Q."/>
            <person name="Gargeya S."/>
            <person name="Fitzgerald M."/>
            <person name="Haas B."/>
            <person name="Abouelleil A."/>
            <person name="Allen A.W."/>
            <person name="Alvarado L."/>
            <person name="Arachchi H.M."/>
            <person name="Berlin A.M."/>
            <person name="Chapman S.B."/>
            <person name="Gainer-Dewar J."/>
            <person name="Goldberg J."/>
            <person name="Griggs A."/>
            <person name="Gujja S."/>
            <person name="Hansen M."/>
            <person name="Howarth C."/>
            <person name="Imamovic A."/>
            <person name="Ireland A."/>
            <person name="Larimer J."/>
            <person name="McCowan C."/>
            <person name="Murphy C."/>
            <person name="Pearson M."/>
            <person name="Poon T.W."/>
            <person name="Priest M."/>
            <person name="Roberts A."/>
            <person name="Saif S."/>
            <person name="Shea T."/>
            <person name="Sisk P."/>
            <person name="Sykes S."/>
            <person name="Wortman J."/>
            <person name="Nusbaum C."/>
            <person name="Birren B."/>
        </authorList>
    </citation>
    <scope>NUCLEOTIDE SEQUENCE [LARGE SCALE GENOMIC DNA]</scope>
    <source>
        <strain evidence="3">Epiroticus2</strain>
    </source>
</reference>
<dbReference type="Pfam" id="PF00095">
    <property type="entry name" value="WAP"/>
    <property type="match status" value="2"/>
</dbReference>
<feature type="domain" description="WAP" evidence="1">
    <location>
        <begin position="69"/>
        <end position="117"/>
    </location>
</feature>
<reference evidence="2" key="2">
    <citation type="submission" date="2020-05" db="UniProtKB">
        <authorList>
            <consortium name="EnsemblMetazoa"/>
        </authorList>
    </citation>
    <scope>IDENTIFICATION</scope>
    <source>
        <strain evidence="2">Epiroticus2</strain>
    </source>
</reference>
<dbReference type="GO" id="GO:0030414">
    <property type="term" value="F:peptidase inhibitor activity"/>
    <property type="evidence" value="ECO:0007669"/>
    <property type="project" value="InterPro"/>
</dbReference>
<accession>A0A182P9C4</accession>
<keyword evidence="3" id="KW-1185">Reference proteome</keyword>
<dbReference type="VEuPathDB" id="VectorBase:AEPI003529"/>
<dbReference type="Proteomes" id="UP000075885">
    <property type="component" value="Unassembled WGS sequence"/>
</dbReference>
<feature type="domain" description="WAP" evidence="1">
    <location>
        <begin position="1"/>
        <end position="46"/>
    </location>
</feature>
<evidence type="ECO:0000313" key="2">
    <source>
        <dbReference type="EnsemblMetazoa" id="AEPI003529-PA"/>
    </source>
</evidence>
<dbReference type="InterPro" id="IPR008197">
    <property type="entry name" value="WAP_dom"/>
</dbReference>
<dbReference type="GO" id="GO:0005576">
    <property type="term" value="C:extracellular region"/>
    <property type="evidence" value="ECO:0007669"/>
    <property type="project" value="InterPro"/>
</dbReference>
<proteinExistence type="predicted"/>
<sequence>MESYMCPEATQVDSCSPTCQSDQDCADIGSKCCINTCNRQSCVKQSNLVNVHPSKLMVIALALALCVVLVSAAGDECPLASKVASCSPTCLTDRDCADIGGKCCANSCNRKSCVERSKLKQGNKYGSSSGSGSYCGSTKCNSFEKCGTDPATKRQKCIRA</sequence>
<name>A0A182P9C4_9DIPT</name>
<organism evidence="2 3">
    <name type="scientific">Anopheles epiroticus</name>
    <dbReference type="NCBI Taxonomy" id="199890"/>
    <lineage>
        <taxon>Eukaryota</taxon>
        <taxon>Metazoa</taxon>
        <taxon>Ecdysozoa</taxon>
        <taxon>Arthropoda</taxon>
        <taxon>Hexapoda</taxon>
        <taxon>Insecta</taxon>
        <taxon>Pterygota</taxon>
        <taxon>Neoptera</taxon>
        <taxon>Endopterygota</taxon>
        <taxon>Diptera</taxon>
        <taxon>Nematocera</taxon>
        <taxon>Culicoidea</taxon>
        <taxon>Culicidae</taxon>
        <taxon>Anophelinae</taxon>
        <taxon>Anopheles</taxon>
    </lineage>
</organism>
<dbReference type="PROSITE" id="PS51390">
    <property type="entry name" value="WAP"/>
    <property type="match status" value="2"/>
</dbReference>
<evidence type="ECO:0000259" key="1">
    <source>
        <dbReference type="PROSITE" id="PS51390"/>
    </source>
</evidence>
<evidence type="ECO:0000313" key="3">
    <source>
        <dbReference type="Proteomes" id="UP000075885"/>
    </source>
</evidence>